<protein>
    <submittedName>
        <fullName evidence="2">Uncharacterized protein</fullName>
    </submittedName>
</protein>
<evidence type="ECO:0000313" key="2">
    <source>
        <dbReference type="EMBL" id="KAG9441685.1"/>
    </source>
</evidence>
<dbReference type="PANTHER" id="PTHR13593:SF140">
    <property type="entry name" value="PLC-LIKE PHOSPHODIESTERASE"/>
    <property type="match status" value="1"/>
</dbReference>
<name>A0AAV7E0E8_ARIFI</name>
<dbReference type="AlphaFoldDB" id="A0AAV7E0E8"/>
<dbReference type="EMBL" id="JAINDJ010000007">
    <property type="protein sequence ID" value="KAG9441685.1"/>
    <property type="molecule type" value="Genomic_DNA"/>
</dbReference>
<dbReference type="Pfam" id="PF26178">
    <property type="entry name" value="PI-PLC_cat"/>
    <property type="match status" value="1"/>
</dbReference>
<dbReference type="Proteomes" id="UP000825729">
    <property type="component" value="Unassembled WGS sequence"/>
</dbReference>
<dbReference type="PROSITE" id="PS50007">
    <property type="entry name" value="PIPLC_X_DOMAIN"/>
    <property type="match status" value="1"/>
</dbReference>
<reference evidence="2 3" key="1">
    <citation type="submission" date="2021-07" db="EMBL/GenBank/DDBJ databases">
        <title>The Aristolochia fimbriata genome: insights into angiosperm evolution, floral development and chemical biosynthesis.</title>
        <authorList>
            <person name="Jiao Y."/>
        </authorList>
    </citation>
    <scope>NUCLEOTIDE SEQUENCE [LARGE SCALE GENOMIC DNA]</scope>
    <source>
        <strain evidence="2">IBCAS-2021</strain>
        <tissue evidence="2">Leaf</tissue>
    </source>
</reference>
<sequence>MSKLRLRVKRRERIVSAHGFLLLSLVLTTLSRANCQTCSSATDCGAGLYCGNCPSAGNNQPTCIRGQAIQPTSIVNGLPFNKYSWLVTHNSFSIVDAPSLTGVPRVTFYNQEDSVTNQLRNGVRGLMLDMYDFDGDIWLCHSFKGQCFNITAFEPAINTLKEVEAFLTENPSEIITIIIEDYVHTPKGLTKLFTNADLMKYWFPVARMPANGGDWPTVTDMIEKNQRLLVFTSVASKEAEEGVAYQWRYMVENEPGDPGVVQGSCPNRKESQPLQSMNSALFLQNYFPTFPTESQACKENSGSLAAMVETCFKAAGNRMPNFLAVNFYMRSDGVGAFGALDRMNGQTLCQCNTVTACQPGAPAGGCKSTDDINKTAPVGRGDGRSYSGTVQFVASVCQPLILAKAFLGSFFVTSNAAKCIISRGRWIASFYKPQQDIDRGQWSL</sequence>
<dbReference type="InterPro" id="IPR017946">
    <property type="entry name" value="PLC-like_Pdiesterase_TIM-brl"/>
</dbReference>
<evidence type="ECO:0000256" key="1">
    <source>
        <dbReference type="SAM" id="SignalP"/>
    </source>
</evidence>
<dbReference type="InterPro" id="IPR051057">
    <property type="entry name" value="PI-PLC_domain"/>
</dbReference>
<dbReference type="CDD" id="cd08588">
    <property type="entry name" value="PI-PLCc_At5g67130_like"/>
    <property type="match status" value="1"/>
</dbReference>
<dbReference type="Gene3D" id="3.20.20.190">
    <property type="entry name" value="Phosphatidylinositol (PI) phosphodiesterase"/>
    <property type="match status" value="1"/>
</dbReference>
<feature type="chain" id="PRO_5043417454" evidence="1">
    <location>
        <begin position="34"/>
        <end position="444"/>
    </location>
</feature>
<keyword evidence="3" id="KW-1185">Reference proteome</keyword>
<evidence type="ECO:0000313" key="3">
    <source>
        <dbReference type="Proteomes" id="UP000825729"/>
    </source>
</evidence>
<proteinExistence type="predicted"/>
<dbReference type="SUPFAM" id="SSF51695">
    <property type="entry name" value="PLC-like phosphodiesterases"/>
    <property type="match status" value="1"/>
</dbReference>
<organism evidence="2 3">
    <name type="scientific">Aristolochia fimbriata</name>
    <name type="common">White veined hardy Dutchman's pipe vine</name>
    <dbReference type="NCBI Taxonomy" id="158543"/>
    <lineage>
        <taxon>Eukaryota</taxon>
        <taxon>Viridiplantae</taxon>
        <taxon>Streptophyta</taxon>
        <taxon>Embryophyta</taxon>
        <taxon>Tracheophyta</taxon>
        <taxon>Spermatophyta</taxon>
        <taxon>Magnoliopsida</taxon>
        <taxon>Magnoliidae</taxon>
        <taxon>Piperales</taxon>
        <taxon>Aristolochiaceae</taxon>
        <taxon>Aristolochia</taxon>
    </lineage>
</organism>
<comment type="caution">
    <text evidence="2">The sequence shown here is derived from an EMBL/GenBank/DDBJ whole genome shotgun (WGS) entry which is preliminary data.</text>
</comment>
<keyword evidence="1" id="KW-0732">Signal</keyword>
<gene>
    <name evidence="2" type="ORF">H6P81_017539</name>
</gene>
<dbReference type="PANTHER" id="PTHR13593">
    <property type="match status" value="1"/>
</dbReference>
<dbReference type="GO" id="GO:0006629">
    <property type="term" value="P:lipid metabolic process"/>
    <property type="evidence" value="ECO:0007669"/>
    <property type="project" value="InterPro"/>
</dbReference>
<dbReference type="GO" id="GO:0008081">
    <property type="term" value="F:phosphoric diester hydrolase activity"/>
    <property type="evidence" value="ECO:0007669"/>
    <property type="project" value="InterPro"/>
</dbReference>
<accession>A0AAV7E0E8</accession>
<feature type="signal peptide" evidence="1">
    <location>
        <begin position="1"/>
        <end position="33"/>
    </location>
</feature>